<accession>A0A844XNU7</accession>
<gene>
    <name evidence="2" type="ORF">GRI69_01330</name>
</gene>
<feature type="compositionally biased region" description="Basic and acidic residues" evidence="1">
    <location>
        <begin position="1"/>
        <end position="12"/>
    </location>
</feature>
<comment type="caution">
    <text evidence="2">The sequence shown here is derived from an EMBL/GenBank/DDBJ whole genome shotgun (WGS) entry which is preliminary data.</text>
</comment>
<evidence type="ECO:0000313" key="2">
    <source>
        <dbReference type="EMBL" id="MXO46903.1"/>
    </source>
</evidence>
<dbReference type="EMBL" id="WTYC01000001">
    <property type="protein sequence ID" value="MXO46903.1"/>
    <property type="molecule type" value="Genomic_DNA"/>
</dbReference>
<reference evidence="2 3" key="1">
    <citation type="submission" date="2019-12" db="EMBL/GenBank/DDBJ databases">
        <title>Genomic-based taxomic classification of the family Erythrobacteraceae.</title>
        <authorList>
            <person name="Xu L."/>
        </authorList>
    </citation>
    <scope>NUCLEOTIDE SEQUENCE [LARGE SCALE GENOMIC DNA]</scope>
    <source>
        <strain evidence="2 3">DSM 17792</strain>
    </source>
</reference>
<evidence type="ECO:0000256" key="1">
    <source>
        <dbReference type="SAM" id="MobiDB-lite"/>
    </source>
</evidence>
<dbReference type="Proteomes" id="UP000448199">
    <property type="component" value="Unassembled WGS sequence"/>
</dbReference>
<proteinExistence type="predicted"/>
<feature type="region of interest" description="Disordered" evidence="1">
    <location>
        <begin position="1"/>
        <end position="37"/>
    </location>
</feature>
<name>A0A844XNU7_9SPHN</name>
<dbReference type="Pfam" id="PF13368">
    <property type="entry name" value="Toprim_C_rpt"/>
    <property type="match status" value="1"/>
</dbReference>
<evidence type="ECO:0000313" key="3">
    <source>
        <dbReference type="Proteomes" id="UP000448199"/>
    </source>
</evidence>
<organism evidence="2 3">
    <name type="scientific">Qipengyuania vulgaris</name>
    <dbReference type="NCBI Taxonomy" id="291985"/>
    <lineage>
        <taxon>Bacteria</taxon>
        <taxon>Pseudomonadati</taxon>
        <taxon>Pseudomonadota</taxon>
        <taxon>Alphaproteobacteria</taxon>
        <taxon>Sphingomonadales</taxon>
        <taxon>Erythrobacteraceae</taxon>
        <taxon>Qipengyuania</taxon>
    </lineage>
</organism>
<dbReference type="AlphaFoldDB" id="A0A844XNU7"/>
<dbReference type="InterPro" id="IPR025589">
    <property type="entry name" value="Toprim_C_rpt"/>
</dbReference>
<sequence>MGEHPTSGDEIKVMPGRYGPYVTDGTPNAKIPKVKKR</sequence>
<protein>
    <submittedName>
        <fullName evidence="2">Uncharacterized protein</fullName>
    </submittedName>
</protein>
<keyword evidence="3" id="KW-1185">Reference proteome</keyword>